<accession>A0A8S2P7A7</accession>
<evidence type="ECO:0000313" key="4">
    <source>
        <dbReference type="Proteomes" id="UP000681967"/>
    </source>
</evidence>
<dbReference type="EMBL" id="CAJOBJ010136698">
    <property type="protein sequence ID" value="CAF4745154.1"/>
    <property type="molecule type" value="Genomic_DNA"/>
</dbReference>
<gene>
    <name evidence="2" type="ORF">BYL167_LOCUS15571</name>
    <name evidence="3" type="ORF">GIL414_LOCUS44906</name>
</gene>
<feature type="non-terminal residue" evidence="2">
    <location>
        <position position="1"/>
    </location>
</feature>
<dbReference type="AlphaFoldDB" id="A0A8S2P7A7"/>
<organism evidence="2 4">
    <name type="scientific">Rotaria magnacalcarata</name>
    <dbReference type="NCBI Taxonomy" id="392030"/>
    <lineage>
        <taxon>Eukaryota</taxon>
        <taxon>Metazoa</taxon>
        <taxon>Spiralia</taxon>
        <taxon>Gnathifera</taxon>
        <taxon>Rotifera</taxon>
        <taxon>Eurotatoria</taxon>
        <taxon>Bdelloidea</taxon>
        <taxon>Philodinida</taxon>
        <taxon>Philodinidae</taxon>
        <taxon>Rotaria</taxon>
    </lineage>
</organism>
<proteinExistence type="predicted"/>
<sequence>PGLTPPSSQPPPGTRIRREPDGPVSLKLDADTNLHVPSPFRVGAITADRRGIEPDTYVFQVPEHEESPLGPLTLTSRRGNLRDEISLRSRDPTDSSYVNNHQASFHRRSILARIFATRKNDSQESALVKDSTNTEESNHPRTAHDLLLARTINQTGSQYPHPDTSITQQHPAVASTHMYNANHEYQDQIRARPYGMQLRTRGEVEDLVNACLDTSGIDRRYNALILEELRDCTNLTHDQLRQAAHEITAHLGSNSPQSASFTSSVYDSAATNIPSSDEHLYDSSDYYKKV</sequence>
<dbReference type="Proteomes" id="UP000681967">
    <property type="component" value="Unassembled WGS sequence"/>
</dbReference>
<feature type="region of interest" description="Disordered" evidence="1">
    <location>
        <begin position="121"/>
        <end position="140"/>
    </location>
</feature>
<feature type="region of interest" description="Disordered" evidence="1">
    <location>
        <begin position="1"/>
        <end position="29"/>
    </location>
</feature>
<evidence type="ECO:0000313" key="3">
    <source>
        <dbReference type="EMBL" id="CAF4745154.1"/>
    </source>
</evidence>
<evidence type="ECO:0000313" key="2">
    <source>
        <dbReference type="EMBL" id="CAF4035387.1"/>
    </source>
</evidence>
<reference evidence="2" key="1">
    <citation type="submission" date="2021-02" db="EMBL/GenBank/DDBJ databases">
        <authorList>
            <person name="Nowell W R."/>
        </authorList>
    </citation>
    <scope>NUCLEOTIDE SEQUENCE</scope>
</reference>
<protein>
    <submittedName>
        <fullName evidence="2">Uncharacterized protein</fullName>
    </submittedName>
</protein>
<evidence type="ECO:0000256" key="1">
    <source>
        <dbReference type="SAM" id="MobiDB-lite"/>
    </source>
</evidence>
<dbReference type="Proteomes" id="UP000681720">
    <property type="component" value="Unassembled WGS sequence"/>
</dbReference>
<name>A0A8S2P7A7_9BILA</name>
<comment type="caution">
    <text evidence="2">The sequence shown here is derived from an EMBL/GenBank/DDBJ whole genome shotgun (WGS) entry which is preliminary data.</text>
</comment>
<dbReference type="EMBL" id="CAJOBH010005780">
    <property type="protein sequence ID" value="CAF4035387.1"/>
    <property type="molecule type" value="Genomic_DNA"/>
</dbReference>